<feature type="transmembrane region" description="Helical" evidence="6">
    <location>
        <begin position="369"/>
        <end position="389"/>
    </location>
</feature>
<feature type="transmembrane region" description="Helical" evidence="6">
    <location>
        <begin position="212"/>
        <end position="232"/>
    </location>
</feature>
<keyword evidence="8" id="KW-1185">Reference proteome</keyword>
<dbReference type="PANTHER" id="PTHR30250:SF26">
    <property type="entry name" value="PSMA PROTEIN"/>
    <property type="match status" value="1"/>
</dbReference>
<keyword evidence="4 6" id="KW-1133">Transmembrane helix</keyword>
<keyword evidence="3 6" id="KW-0812">Transmembrane</keyword>
<feature type="transmembrane region" description="Helical" evidence="6">
    <location>
        <begin position="147"/>
        <end position="168"/>
    </location>
</feature>
<feature type="transmembrane region" description="Helical" evidence="6">
    <location>
        <begin position="425"/>
        <end position="447"/>
    </location>
</feature>
<feature type="transmembrane region" description="Helical" evidence="6">
    <location>
        <begin position="252"/>
        <end position="275"/>
    </location>
</feature>
<feature type="transmembrane region" description="Helical" evidence="6">
    <location>
        <begin position="453"/>
        <end position="475"/>
    </location>
</feature>
<feature type="transmembrane region" description="Helical" evidence="6">
    <location>
        <begin position="174"/>
        <end position="191"/>
    </location>
</feature>
<organism evidence="7 8">
    <name type="scientific">Flavobacterium xylosi</name>
    <dbReference type="NCBI Taxonomy" id="3230415"/>
    <lineage>
        <taxon>Bacteria</taxon>
        <taxon>Pseudomonadati</taxon>
        <taxon>Bacteroidota</taxon>
        <taxon>Flavobacteriia</taxon>
        <taxon>Flavobacteriales</taxon>
        <taxon>Flavobacteriaceae</taxon>
        <taxon>Flavobacterium</taxon>
    </lineage>
</organism>
<dbReference type="RefSeq" id="WP_379855899.1">
    <property type="nucleotide sequence ID" value="NZ_JBHZPZ010000021.1"/>
</dbReference>
<evidence type="ECO:0000256" key="4">
    <source>
        <dbReference type="ARBA" id="ARBA00022989"/>
    </source>
</evidence>
<dbReference type="Proteomes" id="UP001600109">
    <property type="component" value="Unassembled WGS sequence"/>
</dbReference>
<name>A0ABW6HZZ1_9FLAO</name>
<dbReference type="InterPro" id="IPR050833">
    <property type="entry name" value="Poly_Biosynth_Transport"/>
</dbReference>
<reference evidence="7 8" key="1">
    <citation type="submission" date="2024-06" db="EMBL/GenBank/DDBJ databases">
        <title>Flavobacterium spp. isolated from glacier.</title>
        <authorList>
            <person name="Han D."/>
        </authorList>
    </citation>
    <scope>NUCLEOTIDE SEQUENCE [LARGE SCALE GENOMIC DNA]</scope>
    <source>
        <strain evidence="7 8">LS2P90</strain>
    </source>
</reference>
<proteinExistence type="predicted"/>
<evidence type="ECO:0000313" key="7">
    <source>
        <dbReference type="EMBL" id="MFE3869292.1"/>
    </source>
</evidence>
<dbReference type="EMBL" id="JBHZPZ010000021">
    <property type="protein sequence ID" value="MFE3869292.1"/>
    <property type="molecule type" value="Genomic_DNA"/>
</dbReference>
<evidence type="ECO:0000256" key="1">
    <source>
        <dbReference type="ARBA" id="ARBA00004651"/>
    </source>
</evidence>
<feature type="transmembrane region" description="Helical" evidence="6">
    <location>
        <begin position="82"/>
        <end position="106"/>
    </location>
</feature>
<keyword evidence="5 6" id="KW-0472">Membrane</keyword>
<evidence type="ECO:0000256" key="5">
    <source>
        <dbReference type="ARBA" id="ARBA00023136"/>
    </source>
</evidence>
<dbReference type="PANTHER" id="PTHR30250">
    <property type="entry name" value="PST FAMILY PREDICTED COLANIC ACID TRANSPORTER"/>
    <property type="match status" value="1"/>
</dbReference>
<gene>
    <name evidence="7" type="ORF">ACFX5E_14605</name>
</gene>
<sequence>MFKNIIANYVGKIWGIISVFVFVPFYIKILGIESYAVVNFYTVILTIMYFADGGLSATLNREIARSTDKEYIGNMLFTIEKVYLAICLFIIVFVFSLSGIIARNWLNSDTITSDDLSLYVSLMGVSVAFQLFTTLQNSGLMGLEKQVLSNGIQVSSSIFRSAVVLIPLYLHPSLLTFFIWQLSTNIIFFFITRYNLWKYIKTNISYRFDKQVLKTVGKFAGGMMLMAIISSLNSQIDKLVISKLLSLKEFGYYALAGILSQVPEMIITPIAMGILPRMVKYSEKTERDKLTKLFHVNSFILSSLATSGAMVLFLFTKDFIFIWTHDIDIANTIENVTRVLLIGGVFLAFQYMPYYLAIANGHTRTNVRLGIVALICIVPSLIFFVKHYGLIGATYTWLIMNLFAYIYLGYFLISRFLKNEFKRWFINETLIPLVIAIVIGVASYLLTFDLQKGYFVLLYSVIIGLISLAVNLVVFNKMNPEYKINIRQAITDGKI</sequence>
<feature type="transmembrane region" description="Helical" evidence="6">
    <location>
        <begin position="38"/>
        <end position="61"/>
    </location>
</feature>
<feature type="transmembrane region" description="Helical" evidence="6">
    <location>
        <begin position="296"/>
        <end position="316"/>
    </location>
</feature>
<accession>A0ABW6HZZ1</accession>
<comment type="subcellular location">
    <subcellularLocation>
        <location evidence="1">Cell membrane</location>
        <topology evidence="1">Multi-pass membrane protein</topology>
    </subcellularLocation>
</comment>
<dbReference type="InterPro" id="IPR002797">
    <property type="entry name" value="Polysacc_synth"/>
</dbReference>
<protein>
    <submittedName>
        <fullName evidence="7">Oligosaccharide flippase family protein</fullName>
    </submittedName>
</protein>
<evidence type="ECO:0000313" key="8">
    <source>
        <dbReference type="Proteomes" id="UP001600109"/>
    </source>
</evidence>
<keyword evidence="2" id="KW-1003">Cell membrane</keyword>
<feature type="transmembrane region" description="Helical" evidence="6">
    <location>
        <begin position="12"/>
        <end position="32"/>
    </location>
</feature>
<feature type="transmembrane region" description="Helical" evidence="6">
    <location>
        <begin position="118"/>
        <end position="135"/>
    </location>
</feature>
<evidence type="ECO:0000256" key="2">
    <source>
        <dbReference type="ARBA" id="ARBA00022475"/>
    </source>
</evidence>
<comment type="caution">
    <text evidence="7">The sequence shown here is derived from an EMBL/GenBank/DDBJ whole genome shotgun (WGS) entry which is preliminary data.</text>
</comment>
<dbReference type="Pfam" id="PF01943">
    <property type="entry name" value="Polysacc_synt"/>
    <property type="match status" value="1"/>
</dbReference>
<evidence type="ECO:0000256" key="6">
    <source>
        <dbReference type="SAM" id="Phobius"/>
    </source>
</evidence>
<feature type="transmembrane region" description="Helical" evidence="6">
    <location>
        <begin position="336"/>
        <end position="357"/>
    </location>
</feature>
<feature type="transmembrane region" description="Helical" evidence="6">
    <location>
        <begin position="395"/>
        <end position="413"/>
    </location>
</feature>
<evidence type="ECO:0000256" key="3">
    <source>
        <dbReference type="ARBA" id="ARBA00022692"/>
    </source>
</evidence>